<feature type="signal peptide" evidence="1">
    <location>
        <begin position="1"/>
        <end position="19"/>
    </location>
</feature>
<gene>
    <name evidence="2" type="ORF">TNIN_339611</name>
</gene>
<comment type="caution">
    <text evidence="2">The sequence shown here is derived from an EMBL/GenBank/DDBJ whole genome shotgun (WGS) entry which is preliminary data.</text>
</comment>
<reference evidence="2" key="1">
    <citation type="submission" date="2020-08" db="EMBL/GenBank/DDBJ databases">
        <title>Multicomponent nature underlies the extraordinary mechanical properties of spider dragline silk.</title>
        <authorList>
            <person name="Kono N."/>
            <person name="Nakamura H."/>
            <person name="Mori M."/>
            <person name="Yoshida Y."/>
            <person name="Ohtoshi R."/>
            <person name="Malay A.D."/>
            <person name="Moran D.A.P."/>
            <person name="Tomita M."/>
            <person name="Numata K."/>
            <person name="Arakawa K."/>
        </authorList>
    </citation>
    <scope>NUCLEOTIDE SEQUENCE</scope>
</reference>
<feature type="chain" id="PRO_5036472536" description="Secreted protein" evidence="1">
    <location>
        <begin position="20"/>
        <end position="81"/>
    </location>
</feature>
<keyword evidence="3" id="KW-1185">Reference proteome</keyword>
<keyword evidence="1" id="KW-0732">Signal</keyword>
<name>A0A8X6Y5V4_9ARAC</name>
<protein>
    <recommendedName>
        <fullName evidence="4">Secreted protein</fullName>
    </recommendedName>
</protein>
<accession>A0A8X6Y5V4</accession>
<evidence type="ECO:0008006" key="4">
    <source>
        <dbReference type="Google" id="ProtNLM"/>
    </source>
</evidence>
<sequence>MICLNLWVNTALRWGHTLAIAPLDQSLLAPTTSFAQGTVVNSWVVVRFTRSRALGHSQGNIARPVRTAEEILQKCTSPLHI</sequence>
<proteinExistence type="predicted"/>
<evidence type="ECO:0000313" key="3">
    <source>
        <dbReference type="Proteomes" id="UP000886998"/>
    </source>
</evidence>
<dbReference type="Proteomes" id="UP000886998">
    <property type="component" value="Unassembled WGS sequence"/>
</dbReference>
<dbReference type="AlphaFoldDB" id="A0A8X6Y5V4"/>
<evidence type="ECO:0000313" key="2">
    <source>
        <dbReference type="EMBL" id="GFY63524.1"/>
    </source>
</evidence>
<organism evidence="2 3">
    <name type="scientific">Trichonephila inaurata madagascariensis</name>
    <dbReference type="NCBI Taxonomy" id="2747483"/>
    <lineage>
        <taxon>Eukaryota</taxon>
        <taxon>Metazoa</taxon>
        <taxon>Ecdysozoa</taxon>
        <taxon>Arthropoda</taxon>
        <taxon>Chelicerata</taxon>
        <taxon>Arachnida</taxon>
        <taxon>Araneae</taxon>
        <taxon>Araneomorphae</taxon>
        <taxon>Entelegynae</taxon>
        <taxon>Araneoidea</taxon>
        <taxon>Nephilidae</taxon>
        <taxon>Trichonephila</taxon>
        <taxon>Trichonephila inaurata</taxon>
    </lineage>
</organism>
<dbReference type="EMBL" id="BMAV01014818">
    <property type="protein sequence ID" value="GFY63524.1"/>
    <property type="molecule type" value="Genomic_DNA"/>
</dbReference>
<evidence type="ECO:0000256" key="1">
    <source>
        <dbReference type="SAM" id="SignalP"/>
    </source>
</evidence>